<gene>
    <name evidence="3" type="ORF">RDB_LOCUS24997</name>
</gene>
<dbReference type="GO" id="GO:0061928">
    <property type="term" value="F:glutathione specific gamma-glutamylcyclotransferase activity"/>
    <property type="evidence" value="ECO:0007669"/>
    <property type="project" value="UniProtKB-EC"/>
</dbReference>
<dbReference type="PANTHER" id="PTHR12192">
    <property type="entry name" value="CATION TRANSPORT PROTEIN CHAC-RELATED"/>
    <property type="match status" value="1"/>
</dbReference>
<dbReference type="InterPro" id="IPR006840">
    <property type="entry name" value="ChaC"/>
</dbReference>
<dbReference type="EC" id="4.3.2.7" evidence="1"/>
<protein>
    <recommendedName>
        <fullName evidence="1">glutathione-specific gamma-glutamylcyclotransferase</fullName>
        <ecNumber evidence="1">4.3.2.7</ecNumber>
    </recommendedName>
</protein>
<dbReference type="EMBL" id="CAJMWV010000766">
    <property type="protein sequence ID" value="CAE6413940.1"/>
    <property type="molecule type" value="Genomic_DNA"/>
</dbReference>
<accession>A0A8H3AC96</accession>
<evidence type="ECO:0000256" key="1">
    <source>
        <dbReference type="ARBA" id="ARBA00012344"/>
    </source>
</evidence>
<dbReference type="Pfam" id="PF04752">
    <property type="entry name" value="ChaC"/>
    <property type="match status" value="1"/>
</dbReference>
<dbReference type="GO" id="GO:0006751">
    <property type="term" value="P:glutathione catabolic process"/>
    <property type="evidence" value="ECO:0007669"/>
    <property type="project" value="InterPro"/>
</dbReference>
<dbReference type="OrthoDB" id="1933483at2759"/>
<proteinExistence type="predicted"/>
<organism evidence="3 4">
    <name type="scientific">Rhizoctonia solani</name>
    <dbReference type="NCBI Taxonomy" id="456999"/>
    <lineage>
        <taxon>Eukaryota</taxon>
        <taxon>Fungi</taxon>
        <taxon>Dikarya</taxon>
        <taxon>Basidiomycota</taxon>
        <taxon>Agaricomycotina</taxon>
        <taxon>Agaricomycetes</taxon>
        <taxon>Cantharellales</taxon>
        <taxon>Ceratobasidiaceae</taxon>
        <taxon>Rhizoctonia</taxon>
    </lineage>
</organism>
<keyword evidence="2" id="KW-0456">Lyase</keyword>
<name>A0A8H3AC96_9AGAM</name>
<evidence type="ECO:0000256" key="2">
    <source>
        <dbReference type="ARBA" id="ARBA00023239"/>
    </source>
</evidence>
<dbReference type="PANTHER" id="PTHR12192:SF2">
    <property type="entry name" value="GLUTATHIONE-SPECIFIC GAMMA-GLUTAMYLCYCLOTRANSFERASE 2"/>
    <property type="match status" value="1"/>
</dbReference>
<dbReference type="AlphaFoldDB" id="A0A8H3AC96"/>
<sequence>MSAAVITRRLVRIGSPSALREPWGADSTYADQARSVVGSEPVPALARKIWESSGPSGPNKEYLYQLARAVRELSPESYDSHLSALELEVRRLDKHPEE</sequence>
<dbReference type="GO" id="GO:0005737">
    <property type="term" value="C:cytoplasm"/>
    <property type="evidence" value="ECO:0007669"/>
    <property type="project" value="TreeGrafter"/>
</dbReference>
<evidence type="ECO:0000313" key="4">
    <source>
        <dbReference type="Proteomes" id="UP000663831"/>
    </source>
</evidence>
<evidence type="ECO:0000313" key="3">
    <source>
        <dbReference type="EMBL" id="CAE6413940.1"/>
    </source>
</evidence>
<dbReference type="Proteomes" id="UP000663831">
    <property type="component" value="Unassembled WGS sequence"/>
</dbReference>
<reference evidence="3" key="1">
    <citation type="submission" date="2021-01" db="EMBL/GenBank/DDBJ databases">
        <authorList>
            <person name="Kaushik A."/>
        </authorList>
    </citation>
    <scope>NUCLEOTIDE SEQUENCE</scope>
    <source>
        <strain evidence="3">AG3-1AP</strain>
    </source>
</reference>
<comment type="caution">
    <text evidence="3">The sequence shown here is derived from an EMBL/GenBank/DDBJ whole genome shotgun (WGS) entry which is preliminary data.</text>
</comment>